<organism evidence="2 3">
    <name type="scientific">Halomarina rubra</name>
    <dbReference type="NCBI Taxonomy" id="2071873"/>
    <lineage>
        <taxon>Archaea</taxon>
        <taxon>Methanobacteriati</taxon>
        <taxon>Methanobacteriota</taxon>
        <taxon>Stenosarchaea group</taxon>
        <taxon>Halobacteria</taxon>
        <taxon>Halobacteriales</taxon>
        <taxon>Natronomonadaceae</taxon>
        <taxon>Halomarina</taxon>
    </lineage>
</organism>
<dbReference type="Proteomes" id="UP001597187">
    <property type="component" value="Unassembled WGS sequence"/>
</dbReference>
<dbReference type="RefSeq" id="WP_250874089.1">
    <property type="nucleotide sequence ID" value="NZ_JALXFV010000006.1"/>
</dbReference>
<keyword evidence="3" id="KW-1185">Reference proteome</keyword>
<keyword evidence="1" id="KW-0812">Transmembrane</keyword>
<dbReference type="EMBL" id="JBHUDC010000006">
    <property type="protein sequence ID" value="MFD1514117.1"/>
    <property type="molecule type" value="Genomic_DNA"/>
</dbReference>
<name>A0ABD6AWI7_9EURY</name>
<proteinExistence type="predicted"/>
<feature type="transmembrane region" description="Helical" evidence="1">
    <location>
        <begin position="12"/>
        <end position="35"/>
    </location>
</feature>
<evidence type="ECO:0000313" key="2">
    <source>
        <dbReference type="EMBL" id="MFD1514117.1"/>
    </source>
</evidence>
<keyword evidence="1" id="KW-0472">Membrane</keyword>
<reference evidence="2 3" key="1">
    <citation type="journal article" date="2019" name="Int. J. Syst. Evol. Microbiol.">
        <title>The Global Catalogue of Microorganisms (GCM) 10K type strain sequencing project: providing services to taxonomists for standard genome sequencing and annotation.</title>
        <authorList>
            <consortium name="The Broad Institute Genomics Platform"/>
            <consortium name="The Broad Institute Genome Sequencing Center for Infectious Disease"/>
            <person name="Wu L."/>
            <person name="Ma J."/>
        </authorList>
    </citation>
    <scope>NUCLEOTIDE SEQUENCE [LARGE SCALE GENOMIC DNA]</scope>
    <source>
        <strain evidence="2 3">CGMCC 1.12563</strain>
    </source>
</reference>
<gene>
    <name evidence="2" type="ORF">ACFSBT_12605</name>
</gene>
<comment type="caution">
    <text evidence="2">The sequence shown here is derived from an EMBL/GenBank/DDBJ whole genome shotgun (WGS) entry which is preliminary data.</text>
</comment>
<keyword evidence="1" id="KW-1133">Transmembrane helix</keyword>
<accession>A0ABD6AWI7</accession>
<evidence type="ECO:0000313" key="3">
    <source>
        <dbReference type="Proteomes" id="UP001597187"/>
    </source>
</evidence>
<sequence length="165" mass="19070">MSKSAQLPRRIYSVVLIVVLVLLVTHHTIAFYPAIEEKRTHRQLTEANYEGGTWFIEHSNIKIETHTFQAGLFRIADLSEAKKGKLTDSRYRWTPTVKSGFAYGPRFSDRVYVVATTTGIEYYPRAFPQFPDNWRYTPENFENFYRAQDAIYSSGSFHVSISNSS</sequence>
<protein>
    <submittedName>
        <fullName evidence="2">Uncharacterized protein</fullName>
    </submittedName>
</protein>
<dbReference type="AlphaFoldDB" id="A0ABD6AWI7"/>
<evidence type="ECO:0000256" key="1">
    <source>
        <dbReference type="SAM" id="Phobius"/>
    </source>
</evidence>